<dbReference type="InParanoid" id="K3Y465"/>
<reference evidence="1" key="2">
    <citation type="submission" date="2018-08" db="UniProtKB">
        <authorList>
            <consortium name="EnsemblPlants"/>
        </authorList>
    </citation>
    <scope>IDENTIFICATION</scope>
    <source>
        <strain evidence="1">Yugu1</strain>
    </source>
</reference>
<dbReference type="EMBL" id="AGNK02002576">
    <property type="status" value="NOT_ANNOTATED_CDS"/>
    <property type="molecule type" value="Genomic_DNA"/>
</dbReference>
<dbReference type="EnsemblPlants" id="KQL11126">
    <property type="protein sequence ID" value="KQL11126"/>
    <property type="gene ID" value="SETIT_009003mg"/>
</dbReference>
<evidence type="ECO:0000313" key="2">
    <source>
        <dbReference type="Proteomes" id="UP000004995"/>
    </source>
</evidence>
<name>K3Y465_SETIT</name>
<dbReference type="HOGENOM" id="CLU_3320943_0_0_1"/>
<evidence type="ECO:0000313" key="1">
    <source>
        <dbReference type="EnsemblPlants" id="KQL11126"/>
    </source>
</evidence>
<organism evidence="1 2">
    <name type="scientific">Setaria italica</name>
    <name type="common">Foxtail millet</name>
    <name type="synonym">Panicum italicum</name>
    <dbReference type="NCBI Taxonomy" id="4555"/>
    <lineage>
        <taxon>Eukaryota</taxon>
        <taxon>Viridiplantae</taxon>
        <taxon>Streptophyta</taxon>
        <taxon>Embryophyta</taxon>
        <taxon>Tracheophyta</taxon>
        <taxon>Spermatophyta</taxon>
        <taxon>Magnoliopsida</taxon>
        <taxon>Liliopsida</taxon>
        <taxon>Poales</taxon>
        <taxon>Poaceae</taxon>
        <taxon>PACMAD clade</taxon>
        <taxon>Panicoideae</taxon>
        <taxon>Panicodae</taxon>
        <taxon>Paniceae</taxon>
        <taxon>Cenchrinae</taxon>
        <taxon>Setaria</taxon>
    </lineage>
</organism>
<proteinExistence type="predicted"/>
<dbReference type="Proteomes" id="UP000004995">
    <property type="component" value="Unassembled WGS sequence"/>
</dbReference>
<dbReference type="AlphaFoldDB" id="K3Y465"/>
<protein>
    <submittedName>
        <fullName evidence="1">Uncharacterized protein</fullName>
    </submittedName>
</protein>
<keyword evidence="2" id="KW-1185">Reference proteome</keyword>
<accession>K3Y465</accession>
<sequence>MSHLKNWVLNVPFSDQLQSMARMTGVCWSRAQCHDCRVL</sequence>
<dbReference type="Gramene" id="KQL11126">
    <property type="protein sequence ID" value="KQL11126"/>
    <property type="gene ID" value="SETIT_009003mg"/>
</dbReference>
<reference evidence="2" key="1">
    <citation type="journal article" date="2012" name="Nat. Biotechnol.">
        <title>Reference genome sequence of the model plant Setaria.</title>
        <authorList>
            <person name="Bennetzen J.L."/>
            <person name="Schmutz J."/>
            <person name="Wang H."/>
            <person name="Percifield R."/>
            <person name="Hawkins J."/>
            <person name="Pontaroli A.C."/>
            <person name="Estep M."/>
            <person name="Feng L."/>
            <person name="Vaughn J.N."/>
            <person name="Grimwood J."/>
            <person name="Jenkins J."/>
            <person name="Barry K."/>
            <person name="Lindquist E."/>
            <person name="Hellsten U."/>
            <person name="Deshpande S."/>
            <person name="Wang X."/>
            <person name="Wu X."/>
            <person name="Mitros T."/>
            <person name="Triplett J."/>
            <person name="Yang X."/>
            <person name="Ye C.Y."/>
            <person name="Mauro-Herrera M."/>
            <person name="Wang L."/>
            <person name="Li P."/>
            <person name="Sharma M."/>
            <person name="Sharma R."/>
            <person name="Ronald P.C."/>
            <person name="Panaud O."/>
            <person name="Kellogg E.A."/>
            <person name="Brutnell T.P."/>
            <person name="Doust A.N."/>
            <person name="Tuskan G.A."/>
            <person name="Rokhsar D."/>
            <person name="Devos K.M."/>
        </authorList>
    </citation>
    <scope>NUCLEOTIDE SEQUENCE [LARGE SCALE GENOMIC DNA]</scope>
    <source>
        <strain evidence="2">cv. Yugu1</strain>
    </source>
</reference>